<comment type="caution">
    <text evidence="1">The sequence shown here is derived from an EMBL/GenBank/DDBJ whole genome shotgun (WGS) entry which is preliminary data.</text>
</comment>
<organism evidence="1 2">
    <name type="scientific">Vaccinium darrowii</name>
    <dbReference type="NCBI Taxonomy" id="229202"/>
    <lineage>
        <taxon>Eukaryota</taxon>
        <taxon>Viridiplantae</taxon>
        <taxon>Streptophyta</taxon>
        <taxon>Embryophyta</taxon>
        <taxon>Tracheophyta</taxon>
        <taxon>Spermatophyta</taxon>
        <taxon>Magnoliopsida</taxon>
        <taxon>eudicotyledons</taxon>
        <taxon>Gunneridae</taxon>
        <taxon>Pentapetalae</taxon>
        <taxon>asterids</taxon>
        <taxon>Ericales</taxon>
        <taxon>Ericaceae</taxon>
        <taxon>Vaccinioideae</taxon>
        <taxon>Vaccinieae</taxon>
        <taxon>Vaccinium</taxon>
    </lineage>
</organism>
<protein>
    <submittedName>
        <fullName evidence="1">Uncharacterized protein</fullName>
    </submittedName>
</protein>
<reference evidence="1 2" key="1">
    <citation type="journal article" date="2021" name="Hortic Res">
        <title>High-quality reference genome and annotation aids understanding of berry development for evergreen blueberry (Vaccinium darrowii).</title>
        <authorList>
            <person name="Yu J."/>
            <person name="Hulse-Kemp A.M."/>
            <person name="Babiker E."/>
            <person name="Staton M."/>
        </authorList>
    </citation>
    <scope>NUCLEOTIDE SEQUENCE [LARGE SCALE GENOMIC DNA]</scope>
    <source>
        <strain evidence="2">cv. NJ 8807/NJ 8810</strain>
        <tissue evidence="1">Young leaf</tissue>
    </source>
</reference>
<evidence type="ECO:0000313" key="2">
    <source>
        <dbReference type="Proteomes" id="UP000828048"/>
    </source>
</evidence>
<evidence type="ECO:0000313" key="1">
    <source>
        <dbReference type="EMBL" id="KAH7853080.1"/>
    </source>
</evidence>
<keyword evidence="2" id="KW-1185">Reference proteome</keyword>
<name>A0ACB7YJS7_9ERIC</name>
<sequence>MHQLLRFLVLFFFLISQIPTINGDIKTITISSDSRRTIFLKDFCFDHTGHVTLNITNVSITTTSTTPINSSHIGVFFGAIFDIQYYGLMMLVREGIETCVVESRGLVSGSFEPIATFDELSPQSSINKTLPIPTFTLTKNNITKKDVTRDHLGIYFSNCEPNTSVSMNVHLETYNIDGNGKDYLPVGSTQLPTVYLIFSVLLLAVPDLLGKRVLQEQVTGTPHGWDFMFYMFYGIRTLLLLTIVMLIGMGWTIMKPMLQAKEKVVLAIGIGIQLVGTIAHIYSDEMGPPDSQYLYSIIAFFIIDFLGFSIVFVPIYFSMKSLKEAAKTDGTAARDLGKLRLLQYFNGCVYAFFLGKLMAWVYVRQVSDDNCGVEWLVVTSIEIVTFVFYVRMFDQFRPRRQNEYFAVEDEEMALATIQREFADI</sequence>
<gene>
    <name evidence="1" type="ORF">Vadar_033024</name>
</gene>
<accession>A0ACB7YJS7</accession>
<dbReference type="Proteomes" id="UP000828048">
    <property type="component" value="Chromosome 8"/>
</dbReference>
<proteinExistence type="predicted"/>
<dbReference type="EMBL" id="CM037158">
    <property type="protein sequence ID" value="KAH7853080.1"/>
    <property type="molecule type" value="Genomic_DNA"/>
</dbReference>